<feature type="transmembrane region" description="Helical" evidence="1">
    <location>
        <begin position="108"/>
        <end position="126"/>
    </location>
</feature>
<accession>A0A6M3XT61</accession>
<evidence type="ECO:0000313" key="3">
    <source>
        <dbReference type="EMBL" id="QJI01047.1"/>
    </source>
</evidence>
<organism evidence="3">
    <name type="scientific">viral metagenome</name>
    <dbReference type="NCBI Taxonomy" id="1070528"/>
    <lineage>
        <taxon>unclassified sequences</taxon>
        <taxon>metagenomes</taxon>
        <taxon>organismal metagenomes</taxon>
    </lineage>
</organism>
<proteinExistence type="predicted"/>
<dbReference type="AlphaFoldDB" id="A0A6M3XT61"/>
<reference evidence="3" key="1">
    <citation type="submission" date="2020-03" db="EMBL/GenBank/DDBJ databases">
        <title>The deep terrestrial virosphere.</title>
        <authorList>
            <person name="Holmfeldt K."/>
            <person name="Nilsson E."/>
            <person name="Simone D."/>
            <person name="Lopez-Fernandez M."/>
            <person name="Wu X."/>
            <person name="de Brujin I."/>
            <person name="Lundin D."/>
            <person name="Andersson A."/>
            <person name="Bertilsson S."/>
            <person name="Dopson M."/>
        </authorList>
    </citation>
    <scope>NUCLEOTIDE SEQUENCE</scope>
    <source>
        <strain evidence="2">MM415A00504</strain>
        <strain evidence="3">TM448B02249</strain>
    </source>
</reference>
<evidence type="ECO:0000313" key="2">
    <source>
        <dbReference type="EMBL" id="QJA81609.1"/>
    </source>
</evidence>
<dbReference type="EMBL" id="MT144894">
    <property type="protein sequence ID" value="QJI01047.1"/>
    <property type="molecule type" value="Genomic_DNA"/>
</dbReference>
<evidence type="ECO:0000256" key="1">
    <source>
        <dbReference type="SAM" id="Phobius"/>
    </source>
</evidence>
<feature type="transmembrane region" description="Helical" evidence="1">
    <location>
        <begin position="156"/>
        <end position="185"/>
    </location>
</feature>
<name>A0A6M3XT61_9ZZZZ</name>
<feature type="transmembrane region" description="Helical" evidence="1">
    <location>
        <begin position="316"/>
        <end position="334"/>
    </location>
</feature>
<feature type="transmembrane region" description="Helical" evidence="1">
    <location>
        <begin position="192"/>
        <end position="209"/>
    </location>
</feature>
<keyword evidence="1" id="KW-0472">Membrane</keyword>
<gene>
    <name evidence="2" type="ORF">MM415A00504_0009</name>
    <name evidence="3" type="ORF">TM448B02249_0006</name>
</gene>
<sequence length="457" mass="50409">MTRLLPLAAAIVLGNVLLALTWAPHLSTSGDNAEYINLSQHLGDYASTKFPPLYPAVLWLVGPDLTAMKLVAGASYVALGAVVTAYAGILAGVLTLTMPALLLMSSQVMADVPFALLVTVGVLLCASRERRPSRSWIAYSGDPPGFGPAVYQTAQAWWWTGFAILLLSCYVKTAGVAIVLGVLLLQGRKLRPWAVATLVLAPWFAWTWYHGGNTYIGKSLLANGYYPERGFVAPIALLERVWSNVNTYIYHMPMILALFIVGERRLLLLPFIPYMGLTLIWPWAADRMLVPLVPICAIALSLGVKDAVSKPWARHTFYAAFIALAVLALGRVVLAHQALPDELSPEWQRYRDAGVWLRDNTPKESIVCARKPGWLGWHAQRKGVGFLFVGRDSLWQDLLDKRVDYVVVDQLGYAATPRHLIPALQAHGDELRLRWSSGGTHILEMWHDGTQAEDSPR</sequence>
<feature type="transmembrane region" description="Helical" evidence="1">
    <location>
        <begin position="73"/>
        <end position="96"/>
    </location>
</feature>
<keyword evidence="1" id="KW-1133">Transmembrane helix</keyword>
<keyword evidence="1" id="KW-0812">Transmembrane</keyword>
<protein>
    <submittedName>
        <fullName evidence="3">Uncharacterized protein</fullName>
    </submittedName>
</protein>
<dbReference type="EMBL" id="MT142465">
    <property type="protein sequence ID" value="QJA81609.1"/>
    <property type="molecule type" value="Genomic_DNA"/>
</dbReference>